<evidence type="ECO:0000256" key="5">
    <source>
        <dbReference type="PROSITE-ProRule" id="PRU00309"/>
    </source>
</evidence>
<comment type="caution">
    <text evidence="8">The sequence shown here is derived from an EMBL/GenBank/DDBJ whole genome shotgun (WGS) entry which is preliminary data.</text>
</comment>
<dbReference type="InterPro" id="IPR038441">
    <property type="entry name" value="THAP_Znf_sf"/>
</dbReference>
<accession>A0A6L2PWC4</accession>
<dbReference type="PANTHER" id="PTHR46927">
    <property type="entry name" value="AGAP005574-PA"/>
    <property type="match status" value="1"/>
</dbReference>
<keyword evidence="4 5" id="KW-0238">DNA-binding</keyword>
<dbReference type="SMART" id="SM00980">
    <property type="entry name" value="THAP"/>
    <property type="match status" value="1"/>
</dbReference>
<dbReference type="SUPFAM" id="SSF57716">
    <property type="entry name" value="Glucocorticoid receptor-like (DNA-binding domain)"/>
    <property type="match status" value="1"/>
</dbReference>
<evidence type="ECO:0000256" key="2">
    <source>
        <dbReference type="ARBA" id="ARBA00022771"/>
    </source>
</evidence>
<name>A0A6L2PWC4_COPFO</name>
<feature type="region of interest" description="Disordered" evidence="6">
    <location>
        <begin position="541"/>
        <end position="577"/>
    </location>
</feature>
<gene>
    <name evidence="8" type="ORF">Cfor_12789</name>
</gene>
<dbReference type="Proteomes" id="UP000502823">
    <property type="component" value="Unassembled WGS sequence"/>
</dbReference>
<feature type="compositionally biased region" description="Polar residues" evidence="6">
    <location>
        <begin position="362"/>
        <end position="371"/>
    </location>
</feature>
<dbReference type="Pfam" id="PF05485">
    <property type="entry name" value="THAP"/>
    <property type="match status" value="1"/>
</dbReference>
<dbReference type="GO" id="GO:0003677">
    <property type="term" value="F:DNA binding"/>
    <property type="evidence" value="ECO:0007669"/>
    <property type="project" value="UniProtKB-UniRule"/>
</dbReference>
<feature type="compositionally biased region" description="Polar residues" evidence="6">
    <location>
        <begin position="716"/>
        <end position="725"/>
    </location>
</feature>
<keyword evidence="1" id="KW-0479">Metal-binding</keyword>
<dbReference type="InterPro" id="IPR006612">
    <property type="entry name" value="THAP_Znf"/>
</dbReference>
<evidence type="ECO:0000259" key="7">
    <source>
        <dbReference type="PROSITE" id="PS50950"/>
    </source>
</evidence>
<keyword evidence="9" id="KW-1185">Reference proteome</keyword>
<reference evidence="9" key="1">
    <citation type="submission" date="2020-01" db="EMBL/GenBank/DDBJ databases">
        <title>Draft genome sequence of the Termite Coptotermes fromosanus.</title>
        <authorList>
            <person name="Itakura S."/>
            <person name="Yosikawa Y."/>
            <person name="Umezawa K."/>
        </authorList>
    </citation>
    <scope>NUCLEOTIDE SEQUENCE [LARGE SCALE GENOMIC DNA]</scope>
</reference>
<dbReference type="InParanoid" id="A0A6L2PWC4"/>
<keyword evidence="3" id="KW-0862">Zinc</keyword>
<evidence type="ECO:0000256" key="3">
    <source>
        <dbReference type="ARBA" id="ARBA00022833"/>
    </source>
</evidence>
<evidence type="ECO:0000313" key="8">
    <source>
        <dbReference type="EMBL" id="GFG35522.1"/>
    </source>
</evidence>
<evidence type="ECO:0000256" key="4">
    <source>
        <dbReference type="ARBA" id="ARBA00023125"/>
    </source>
</evidence>
<dbReference type="Gene3D" id="6.20.210.20">
    <property type="entry name" value="THAP domain"/>
    <property type="match status" value="1"/>
</dbReference>
<feature type="compositionally biased region" description="Basic and acidic residues" evidence="6">
    <location>
        <begin position="388"/>
        <end position="397"/>
    </location>
</feature>
<dbReference type="GO" id="GO:0008270">
    <property type="term" value="F:zinc ion binding"/>
    <property type="evidence" value="ECO:0007669"/>
    <property type="project" value="UniProtKB-KW"/>
</dbReference>
<feature type="compositionally biased region" description="Basic and acidic residues" evidence="6">
    <location>
        <begin position="222"/>
        <end position="268"/>
    </location>
</feature>
<evidence type="ECO:0000256" key="6">
    <source>
        <dbReference type="SAM" id="MobiDB-lite"/>
    </source>
</evidence>
<feature type="domain" description="THAP-type" evidence="7">
    <location>
        <begin position="128"/>
        <end position="207"/>
    </location>
</feature>
<evidence type="ECO:0000313" key="9">
    <source>
        <dbReference type="Proteomes" id="UP000502823"/>
    </source>
</evidence>
<sequence>MRIMNDQQLQLERAFLHHTSSLASSFSRSVLLQAVDVLSRTSEFVSVHVVFSPGASVNVNRTAGFGVLQDLLDDVMSSPVSDFVQSKVEDYLQSVIHCITSASHGLHIPLQLPEFQEKWNILFECHVMPGCTAPNCTNSSQKGYKLYHFPSDKERNSIWVQNCGRERGWKPTKHTCVCEVHFEESQFESHRADGLRKLKPNAVPTIFNRVMPIRSYTRKPKKESGRDHVSSGTKENEGMHKAVADSELKVASHHMESELKGDAEEQSDKPLQQEGEIAKEPDHTYPKFTLEEDKEQNNKAVTFEVGEVFMNVSVPSQYTTSSVRGRKRGRPVRRYGKKEDVGESTQEKSGINRGRKRGRPPGSTNRPQASLASPVRKSVRVSARKREHMPDIDKETVQEDYSSSENKTEELSGTGNNQCFVCGKNVDSGISMHTLTNTTKVYMHDKLDKIVRGEMELLIEEEGILCTRCANLLNYVDRIEVELNMLTKAILNCIRKRYGMGVRICDKGCENLLPDMAQYEKECSGDGEMINLDLQLRSTDGTSSQWTENEDYAGVSSGDMRSDSPSTTVTDEKRESSPSEEMQCRVCRFKTCYKSLMIFHLRQHLKDTYWCDFCNISLPEGAVGQIEKAGEESRSVTDIDIDDVGHAIMDMQDEVAQQDAEINGNGAKVVSESDREMLANSMDLMVAVLPVNAEAASQDAVAEPDRSETGGHTEETLQLSNKSDENSSSLHCAQSICNNVKCIRVLNEMGMIITQEIGSSGEGKDSGTVVAEELMDCQFPSQTTDCNTVDMTVDSQALGDESKGQHILSRCLGIDSDKGSVLKELELNMEQIRNRQFRVLNEMGMIEVTSVESTEQLMLDNLSCDVNEMRVNVTPGMMTYSNNDRRLNASLVDNSS</sequence>
<feature type="compositionally biased region" description="Basic and acidic residues" evidence="6">
    <location>
        <begin position="703"/>
        <end position="715"/>
    </location>
</feature>
<organism evidence="8 9">
    <name type="scientific">Coptotermes formosanus</name>
    <name type="common">Formosan subterranean termite</name>
    <dbReference type="NCBI Taxonomy" id="36987"/>
    <lineage>
        <taxon>Eukaryota</taxon>
        <taxon>Metazoa</taxon>
        <taxon>Ecdysozoa</taxon>
        <taxon>Arthropoda</taxon>
        <taxon>Hexapoda</taxon>
        <taxon>Insecta</taxon>
        <taxon>Pterygota</taxon>
        <taxon>Neoptera</taxon>
        <taxon>Polyneoptera</taxon>
        <taxon>Dictyoptera</taxon>
        <taxon>Blattodea</taxon>
        <taxon>Blattoidea</taxon>
        <taxon>Termitoidae</taxon>
        <taxon>Rhinotermitidae</taxon>
        <taxon>Coptotermes</taxon>
    </lineage>
</organism>
<feature type="compositionally biased region" description="Basic residues" evidence="6">
    <location>
        <begin position="377"/>
        <end position="387"/>
    </location>
</feature>
<dbReference type="PANTHER" id="PTHR46927:SF3">
    <property type="entry name" value="THAP-TYPE DOMAIN-CONTAINING PROTEIN"/>
    <property type="match status" value="1"/>
</dbReference>
<dbReference type="InterPro" id="IPR052224">
    <property type="entry name" value="THAP_domain_protein"/>
</dbReference>
<feature type="compositionally biased region" description="Polar residues" evidence="6">
    <location>
        <begin position="399"/>
        <end position="412"/>
    </location>
</feature>
<feature type="compositionally biased region" description="Basic residues" evidence="6">
    <location>
        <begin position="324"/>
        <end position="336"/>
    </location>
</feature>
<dbReference type="OrthoDB" id="7312725at2759"/>
<feature type="region of interest" description="Disordered" evidence="6">
    <location>
        <begin position="697"/>
        <end position="725"/>
    </location>
</feature>
<evidence type="ECO:0000256" key="1">
    <source>
        <dbReference type="ARBA" id="ARBA00022723"/>
    </source>
</evidence>
<protein>
    <recommendedName>
        <fullName evidence="7">THAP-type domain-containing protein</fullName>
    </recommendedName>
</protein>
<dbReference type="SMART" id="SM00692">
    <property type="entry name" value="DM3"/>
    <property type="match status" value="1"/>
</dbReference>
<proteinExistence type="predicted"/>
<feature type="region of interest" description="Disordered" evidence="6">
    <location>
        <begin position="317"/>
        <end position="412"/>
    </location>
</feature>
<dbReference type="EMBL" id="BLKM01000553">
    <property type="protein sequence ID" value="GFG35522.1"/>
    <property type="molecule type" value="Genomic_DNA"/>
</dbReference>
<dbReference type="PROSITE" id="PS50950">
    <property type="entry name" value="ZF_THAP"/>
    <property type="match status" value="1"/>
</dbReference>
<keyword evidence="2 5" id="KW-0863">Zinc-finger</keyword>
<dbReference type="AlphaFoldDB" id="A0A6L2PWC4"/>
<feature type="region of interest" description="Disordered" evidence="6">
    <location>
        <begin position="217"/>
        <end position="283"/>
    </location>
</feature>